<proteinExistence type="predicted"/>
<dbReference type="InterPro" id="IPR003613">
    <property type="entry name" value="Ubox_domain"/>
</dbReference>
<dbReference type="Proteomes" id="UP000694392">
    <property type="component" value="Unplaced"/>
</dbReference>
<dbReference type="OMA" id="EYNIANS"/>
<reference evidence="2" key="2">
    <citation type="submission" date="2025-09" db="UniProtKB">
        <authorList>
            <consortium name="Ensembl"/>
        </authorList>
    </citation>
    <scope>IDENTIFICATION</scope>
</reference>
<protein>
    <recommendedName>
        <fullName evidence="1">U-box domain-containing protein</fullName>
    </recommendedName>
</protein>
<dbReference type="AlphaFoldDB" id="A0A8D0HEW5"/>
<sequence>MKMLTDHPFANTAIQNWHKTQKNLKISLEESPYTPITTQTLDKDNVAKELRKLLNKHDIHRAEQLFKNEQFITIQELQQLTKKKIDTLQYLQIKNIFTDRNKIQQYSRRPTQIEKTLLNHSTNKGLIAKIYRALIEADSNNPNSYIKKWEQELGKTFDDKQIETIVKQMHNCASSLEIKETQIKVILRYYLTPIQFKKIDGTGLDRCWRDCGEQGTYLHCWWYCPKVQHLWNRIWLKMKKATGLIIPFRPEIALLGLYPDIPLMNHHRETCTLMTLAGLNIIARNWKTAKNLTENEWTKRLWYMYTMEKITSTQEKKTKNHTTRWFACIESIQGYTIEEETKSYLVDYNI</sequence>
<dbReference type="GO" id="GO:0016567">
    <property type="term" value="P:protein ubiquitination"/>
    <property type="evidence" value="ECO:0007669"/>
    <property type="project" value="InterPro"/>
</dbReference>
<reference evidence="2" key="1">
    <citation type="submission" date="2025-08" db="UniProtKB">
        <authorList>
            <consortium name="Ensembl"/>
        </authorList>
    </citation>
    <scope>IDENTIFICATION</scope>
</reference>
<feature type="domain" description="U-box" evidence="1">
    <location>
        <begin position="1"/>
        <end position="24"/>
    </location>
</feature>
<dbReference type="GeneTree" id="ENSGT01150000286916"/>
<organism evidence="2 3">
    <name type="scientific">Sphenodon punctatus</name>
    <name type="common">Tuatara</name>
    <name type="synonym">Hatteria punctata</name>
    <dbReference type="NCBI Taxonomy" id="8508"/>
    <lineage>
        <taxon>Eukaryota</taxon>
        <taxon>Metazoa</taxon>
        <taxon>Chordata</taxon>
        <taxon>Craniata</taxon>
        <taxon>Vertebrata</taxon>
        <taxon>Euteleostomi</taxon>
        <taxon>Lepidosauria</taxon>
        <taxon>Sphenodontia</taxon>
        <taxon>Sphenodontidae</taxon>
        <taxon>Sphenodon</taxon>
    </lineage>
</organism>
<evidence type="ECO:0000259" key="1">
    <source>
        <dbReference type="PROSITE" id="PS51698"/>
    </source>
</evidence>
<evidence type="ECO:0000313" key="3">
    <source>
        <dbReference type="Proteomes" id="UP000694392"/>
    </source>
</evidence>
<dbReference type="Ensembl" id="ENSSPUT00000021194.1">
    <property type="protein sequence ID" value="ENSSPUP00000019895.1"/>
    <property type="gene ID" value="ENSSPUG00000015316.1"/>
</dbReference>
<dbReference type="PROSITE" id="PS51698">
    <property type="entry name" value="U_BOX"/>
    <property type="match status" value="1"/>
</dbReference>
<name>A0A8D0HEW5_SPHPU</name>
<dbReference type="GO" id="GO:0004842">
    <property type="term" value="F:ubiquitin-protein transferase activity"/>
    <property type="evidence" value="ECO:0007669"/>
    <property type="project" value="InterPro"/>
</dbReference>
<keyword evidence="3" id="KW-1185">Reference proteome</keyword>
<accession>A0A8D0HEW5</accession>
<evidence type="ECO:0000313" key="2">
    <source>
        <dbReference type="Ensembl" id="ENSSPUP00000019895.1"/>
    </source>
</evidence>